<reference evidence="2" key="1">
    <citation type="submission" date="2016-11" db="EMBL/GenBank/DDBJ databases">
        <authorList>
            <person name="Varghese N."/>
            <person name="Submissions S."/>
        </authorList>
    </citation>
    <scope>NUCLEOTIDE SEQUENCE [LARGE SCALE GENOMIC DNA]</scope>
    <source>
        <strain evidence="2">DSM 19978</strain>
    </source>
</reference>
<dbReference type="Pfam" id="PF02082">
    <property type="entry name" value="Rrf2"/>
    <property type="match status" value="1"/>
</dbReference>
<protein>
    <submittedName>
        <fullName evidence="1">Transcriptional regulator, BadM/Rrf2 family</fullName>
    </submittedName>
</protein>
<evidence type="ECO:0000313" key="1">
    <source>
        <dbReference type="EMBL" id="SHG26830.1"/>
    </source>
</evidence>
<dbReference type="STRING" id="468056.SAMN05443549_10358"/>
<dbReference type="PANTHER" id="PTHR33221:SF2">
    <property type="entry name" value="TRANSCRIPTIONAL REGULATOR"/>
    <property type="match status" value="1"/>
</dbReference>
<proteinExistence type="predicted"/>
<dbReference type="InterPro" id="IPR036388">
    <property type="entry name" value="WH-like_DNA-bd_sf"/>
</dbReference>
<sequence length="149" mass="16281">MFSKTCEYGIRAAIFIASESLQDKRVGLKDIAQKIDSPEAFTAKILQVLARNKIVNSIKGVGGGFEIPKKKMKKIKMTQIVKAIDGDVVFTGCGLGLSKCSDEHPCPAHFKFKSIRTELATMLENTNLEELALGVVSGDTFLRYSPAQV</sequence>
<dbReference type="InterPro" id="IPR000944">
    <property type="entry name" value="Tscrpt_reg_Rrf2"/>
</dbReference>
<dbReference type="RefSeq" id="WP_073369642.1">
    <property type="nucleotide sequence ID" value="NZ_FQWB01000003.1"/>
</dbReference>
<dbReference type="GO" id="GO:0003700">
    <property type="term" value="F:DNA-binding transcription factor activity"/>
    <property type="evidence" value="ECO:0007669"/>
    <property type="project" value="TreeGrafter"/>
</dbReference>
<dbReference type="GO" id="GO:0005829">
    <property type="term" value="C:cytosol"/>
    <property type="evidence" value="ECO:0007669"/>
    <property type="project" value="TreeGrafter"/>
</dbReference>
<gene>
    <name evidence="1" type="ORF">SAMN05443549_10358</name>
</gene>
<dbReference type="PANTHER" id="PTHR33221">
    <property type="entry name" value="WINGED HELIX-TURN-HELIX TRANSCRIPTIONAL REGULATOR, RRF2 FAMILY"/>
    <property type="match status" value="1"/>
</dbReference>
<dbReference type="OrthoDB" id="9808360at2"/>
<accession>A0A1M5IFY0</accession>
<dbReference type="EMBL" id="FQWB01000003">
    <property type="protein sequence ID" value="SHG26830.1"/>
    <property type="molecule type" value="Genomic_DNA"/>
</dbReference>
<evidence type="ECO:0000313" key="2">
    <source>
        <dbReference type="Proteomes" id="UP000184516"/>
    </source>
</evidence>
<dbReference type="Gene3D" id="1.10.10.10">
    <property type="entry name" value="Winged helix-like DNA-binding domain superfamily/Winged helix DNA-binding domain"/>
    <property type="match status" value="1"/>
</dbReference>
<dbReference type="InterPro" id="IPR036390">
    <property type="entry name" value="WH_DNA-bd_sf"/>
</dbReference>
<keyword evidence="2" id="KW-1185">Reference proteome</keyword>
<name>A0A1M5IFY0_9FLAO</name>
<dbReference type="AlphaFoldDB" id="A0A1M5IFY0"/>
<dbReference type="PROSITE" id="PS51197">
    <property type="entry name" value="HTH_RRF2_2"/>
    <property type="match status" value="1"/>
</dbReference>
<dbReference type="NCBIfam" id="TIGR00738">
    <property type="entry name" value="rrf2_super"/>
    <property type="match status" value="1"/>
</dbReference>
<dbReference type="Proteomes" id="UP000184516">
    <property type="component" value="Unassembled WGS sequence"/>
</dbReference>
<dbReference type="SUPFAM" id="SSF46785">
    <property type="entry name" value="Winged helix' DNA-binding domain"/>
    <property type="match status" value="1"/>
</dbReference>
<organism evidence="1 2">
    <name type="scientific">Flavobacterium fluvii</name>
    <dbReference type="NCBI Taxonomy" id="468056"/>
    <lineage>
        <taxon>Bacteria</taxon>
        <taxon>Pseudomonadati</taxon>
        <taxon>Bacteroidota</taxon>
        <taxon>Flavobacteriia</taxon>
        <taxon>Flavobacteriales</taxon>
        <taxon>Flavobacteriaceae</taxon>
        <taxon>Flavobacterium</taxon>
    </lineage>
</organism>